<dbReference type="EMBL" id="CM029048">
    <property type="protein sequence ID" value="KAG2579798.1"/>
    <property type="molecule type" value="Genomic_DNA"/>
</dbReference>
<proteinExistence type="predicted"/>
<organism evidence="2 3">
    <name type="scientific">Panicum virgatum</name>
    <name type="common">Blackwell switchgrass</name>
    <dbReference type="NCBI Taxonomy" id="38727"/>
    <lineage>
        <taxon>Eukaryota</taxon>
        <taxon>Viridiplantae</taxon>
        <taxon>Streptophyta</taxon>
        <taxon>Embryophyta</taxon>
        <taxon>Tracheophyta</taxon>
        <taxon>Spermatophyta</taxon>
        <taxon>Magnoliopsida</taxon>
        <taxon>Liliopsida</taxon>
        <taxon>Poales</taxon>
        <taxon>Poaceae</taxon>
        <taxon>PACMAD clade</taxon>
        <taxon>Panicoideae</taxon>
        <taxon>Panicodae</taxon>
        <taxon>Paniceae</taxon>
        <taxon>Panicinae</taxon>
        <taxon>Panicum</taxon>
        <taxon>Panicum sect. Hiantes</taxon>
    </lineage>
</organism>
<evidence type="ECO:0000256" key="1">
    <source>
        <dbReference type="SAM" id="MobiDB-lite"/>
    </source>
</evidence>
<keyword evidence="3" id="KW-1185">Reference proteome</keyword>
<accession>A0A8T0R3V5</accession>
<evidence type="ECO:0000313" key="2">
    <source>
        <dbReference type="EMBL" id="KAG2579798.1"/>
    </source>
</evidence>
<feature type="region of interest" description="Disordered" evidence="1">
    <location>
        <begin position="80"/>
        <end position="119"/>
    </location>
</feature>
<comment type="caution">
    <text evidence="2">The sequence shown here is derived from an EMBL/GenBank/DDBJ whole genome shotgun (WGS) entry which is preliminary data.</text>
</comment>
<evidence type="ECO:0000313" key="3">
    <source>
        <dbReference type="Proteomes" id="UP000823388"/>
    </source>
</evidence>
<reference evidence="2" key="1">
    <citation type="submission" date="2020-05" db="EMBL/GenBank/DDBJ databases">
        <title>WGS assembly of Panicum virgatum.</title>
        <authorList>
            <person name="Lovell J.T."/>
            <person name="Jenkins J."/>
            <person name="Shu S."/>
            <person name="Juenger T.E."/>
            <person name="Schmutz J."/>
        </authorList>
    </citation>
    <scope>NUCLEOTIDE SEQUENCE</scope>
    <source>
        <strain evidence="2">AP13</strain>
    </source>
</reference>
<dbReference type="AlphaFoldDB" id="A0A8T0R3V5"/>
<feature type="compositionally biased region" description="Basic and acidic residues" evidence="1">
    <location>
        <begin position="80"/>
        <end position="91"/>
    </location>
</feature>
<sequence length="214" mass="23481">MWFCVGLGTRGWRRSRGPAAYPVGRHGSFALADDESRREQKENVEASVLGGILQCSPVPALFYFGLVGLQVIRPIPSTHHAEATETQDPKQKTSAAVQIRRSPARRHRPCSRAALQPAPGPLRAGSRVAWGGVMEAPAAMDAEDDDARGFKAVFTAAGEELLQGRMREKLREFRRSESDPEGLLLEQDLEGTRDKSQSWILDMAGRLDGESGKM</sequence>
<protein>
    <submittedName>
        <fullName evidence="2">Uncharacterized protein</fullName>
    </submittedName>
</protein>
<dbReference type="Proteomes" id="UP000823388">
    <property type="component" value="Chromosome 6N"/>
</dbReference>
<name>A0A8T0R3V5_PANVG</name>
<gene>
    <name evidence="2" type="ORF">PVAP13_6NG350000</name>
</gene>